<feature type="compositionally biased region" description="Polar residues" evidence="1">
    <location>
        <begin position="468"/>
        <end position="490"/>
    </location>
</feature>
<accession>A0A078ANB3</accession>
<sequence>MPKAVVKTIELNHQAKHKTQSSPGSKLMSPVRDTRDTTSGLQSTNQQSQKIQDALKNHSSIGSVNNYLNESKINLQQKHANHKQLNKERKSPRASRIVDEHEIDLVRISQAGTAINEQKSSASKNPSKNNSQILQQISQSPSINGNQLISMLSFSQTNASSRQEQASQSLIPHFQNTTSNLGLTGGLGGSILGQNNNINNTLNSFTFNQNSKTIDQIVDTFYDSLDKLQRFVISSQLELEEKLRSEFDRKLQILEHKFMEIDNLQTPLIDVMSEKSIVSQEFRVLEKSVDKRKKEELKKQQIQNAVFGLGMSRVNTNRDQSQSLKTINNQHSFINNGKQYGNTSLNKNQSKNLQKMNMDGSSQFKKDTTQTEVLTYAKSTKSFLPLSKDQMPFNEFNKYAKLINQKSRTKRMDTGFSPRVNQSNYYSNSLLASQSSVQLFHQYSKQSPKCRYNRQQHSNLEFTAASNHNRLSNSKSTSKHQISQISQTGDQKSRISRLAFTHQRNMSQPENVFQDLKNEAVSDENNKLGQTYQNNNSLASSNTSMPSFQHKSKENLEQKNKLLQQYNSVETNYQSCQKPSQQQQNQQIEAMSSDTQLEKDYLKESQVYLHAVKHSLPHRKINHHQMVQQRELANSDIGMIQDETNLPDDSRQIIDQQKNIFDKHMKTRYENYLIKKREITVSNIDLRDSLTVYQEVRDASQISQDRHDTSKYMTVMQDQEPQYENPKEDNAQRQIQNFLLDLNKNDDLGFYQSESNSLRHSQISIQDNTKDDIGTKNSARQQVEVKAIDFISFNKNDIFIDE</sequence>
<protein>
    <submittedName>
        <fullName evidence="2">Uncharacterized protein</fullName>
    </submittedName>
</protein>
<feature type="region of interest" description="Disordered" evidence="1">
    <location>
        <begin position="78"/>
        <end position="131"/>
    </location>
</feature>
<keyword evidence="3" id="KW-1185">Reference proteome</keyword>
<evidence type="ECO:0000313" key="2">
    <source>
        <dbReference type="EMBL" id="CDW83386.1"/>
    </source>
</evidence>
<evidence type="ECO:0000313" key="3">
    <source>
        <dbReference type="Proteomes" id="UP000039865"/>
    </source>
</evidence>
<proteinExistence type="predicted"/>
<reference evidence="2 3" key="1">
    <citation type="submission" date="2014-06" db="EMBL/GenBank/DDBJ databases">
        <authorList>
            <person name="Swart Estienne"/>
        </authorList>
    </citation>
    <scope>NUCLEOTIDE SEQUENCE [LARGE SCALE GENOMIC DNA]</scope>
    <source>
        <strain evidence="2 3">130c</strain>
    </source>
</reference>
<dbReference type="AlphaFoldDB" id="A0A078ANB3"/>
<feature type="compositionally biased region" description="Low complexity" evidence="1">
    <location>
        <begin position="119"/>
        <end position="131"/>
    </location>
</feature>
<dbReference type="InParanoid" id="A0A078ANB3"/>
<dbReference type="Proteomes" id="UP000039865">
    <property type="component" value="Unassembled WGS sequence"/>
</dbReference>
<feature type="compositionally biased region" description="Basic and acidic residues" evidence="1">
    <location>
        <begin position="85"/>
        <end position="105"/>
    </location>
</feature>
<feature type="compositionally biased region" description="Polar residues" evidence="1">
    <location>
        <begin position="527"/>
        <end position="549"/>
    </location>
</feature>
<gene>
    <name evidence="2" type="primary">Contig7341.g7840</name>
    <name evidence="2" type="ORF">STYLEM_12432</name>
</gene>
<organism evidence="2 3">
    <name type="scientific">Stylonychia lemnae</name>
    <name type="common">Ciliate</name>
    <dbReference type="NCBI Taxonomy" id="5949"/>
    <lineage>
        <taxon>Eukaryota</taxon>
        <taxon>Sar</taxon>
        <taxon>Alveolata</taxon>
        <taxon>Ciliophora</taxon>
        <taxon>Intramacronucleata</taxon>
        <taxon>Spirotrichea</taxon>
        <taxon>Stichotrichia</taxon>
        <taxon>Sporadotrichida</taxon>
        <taxon>Oxytrichidae</taxon>
        <taxon>Stylonychinae</taxon>
        <taxon>Stylonychia</taxon>
    </lineage>
</organism>
<name>A0A078ANB3_STYLE</name>
<feature type="region of interest" description="Disordered" evidence="1">
    <location>
        <begin position="468"/>
        <end position="493"/>
    </location>
</feature>
<dbReference type="EMBL" id="CCKQ01011810">
    <property type="protein sequence ID" value="CDW83386.1"/>
    <property type="molecule type" value="Genomic_DNA"/>
</dbReference>
<feature type="region of interest" description="Disordered" evidence="1">
    <location>
        <begin position="527"/>
        <end position="554"/>
    </location>
</feature>
<dbReference type="OMA" id="YENPKED"/>
<feature type="region of interest" description="Disordered" evidence="1">
    <location>
        <begin position="13"/>
        <end position="49"/>
    </location>
</feature>
<evidence type="ECO:0000256" key="1">
    <source>
        <dbReference type="SAM" id="MobiDB-lite"/>
    </source>
</evidence>
<feature type="compositionally biased region" description="Polar residues" evidence="1">
    <location>
        <begin position="37"/>
        <end position="49"/>
    </location>
</feature>